<name>K2MWW3_TRYCR</name>
<dbReference type="AlphaFoldDB" id="K2MWW3"/>
<reference evidence="1 2" key="1">
    <citation type="journal article" date="2012" name="BMC Genomics">
        <title>Comparative genomic analysis of human infective Trypanosoma cruzi lineages with the bat-restricted subspecies T. cruzi marinkellei.</title>
        <authorList>
            <person name="Franzen O."/>
            <person name="Talavera-Lopez C."/>
            <person name="Ochaya S."/>
            <person name="Butler C.E."/>
            <person name="Messenger L.A."/>
            <person name="Lewis M.D."/>
            <person name="Llewellyn M.S."/>
            <person name="Marinkelle C.J."/>
            <person name="Tyler K.M."/>
            <person name="Miles M.A."/>
            <person name="Andersson B."/>
        </authorList>
    </citation>
    <scope>NUCLEOTIDE SEQUENCE [LARGE SCALE GENOMIC DNA]</scope>
    <source>
        <strain evidence="1 2">B7</strain>
    </source>
</reference>
<evidence type="ECO:0000313" key="2">
    <source>
        <dbReference type="Proteomes" id="UP000007350"/>
    </source>
</evidence>
<dbReference type="Proteomes" id="UP000007350">
    <property type="component" value="Unassembled WGS sequence"/>
</dbReference>
<protein>
    <submittedName>
        <fullName evidence="1">Dispersed gene family protein 1 (DGF-1), putative</fullName>
    </submittedName>
</protein>
<gene>
    <name evidence="1" type="ORF">MOQ_005944</name>
</gene>
<keyword evidence="2" id="KW-1185">Reference proteome</keyword>
<evidence type="ECO:0000313" key="1">
    <source>
        <dbReference type="EMBL" id="EKF30249.1"/>
    </source>
</evidence>
<comment type="caution">
    <text evidence="1">The sequence shown here is derived from an EMBL/GenBank/DDBJ whole genome shotgun (WGS) entry which is preliminary data.</text>
</comment>
<accession>K2MWW3</accession>
<dbReference type="EMBL" id="AHKC01012324">
    <property type="protein sequence ID" value="EKF30249.1"/>
    <property type="molecule type" value="Genomic_DNA"/>
</dbReference>
<feature type="non-terminal residue" evidence="1">
    <location>
        <position position="31"/>
    </location>
</feature>
<organism evidence="1 2">
    <name type="scientific">Trypanosoma cruzi marinkellei</name>
    <dbReference type="NCBI Taxonomy" id="85056"/>
    <lineage>
        <taxon>Eukaryota</taxon>
        <taxon>Discoba</taxon>
        <taxon>Euglenozoa</taxon>
        <taxon>Kinetoplastea</taxon>
        <taxon>Metakinetoplastina</taxon>
        <taxon>Trypanosomatida</taxon>
        <taxon>Trypanosomatidae</taxon>
        <taxon>Trypanosoma</taxon>
        <taxon>Schizotrypanum</taxon>
    </lineage>
</organism>
<proteinExistence type="predicted"/>
<sequence length="31" mass="3391">MDGTVVLVGVGRRFVVGCLTLNEQALHPMDY</sequence>